<evidence type="ECO:0000313" key="3">
    <source>
        <dbReference type="Proteomes" id="UP001152798"/>
    </source>
</evidence>
<dbReference type="AlphaFoldDB" id="A0A9P0MNN5"/>
<evidence type="ECO:0000256" key="1">
    <source>
        <dbReference type="SAM" id="Phobius"/>
    </source>
</evidence>
<name>A0A9P0MNN5_NEZVI</name>
<keyword evidence="1" id="KW-0812">Transmembrane</keyword>
<dbReference type="EMBL" id="OV725080">
    <property type="protein sequence ID" value="CAH1399324.1"/>
    <property type="molecule type" value="Genomic_DNA"/>
</dbReference>
<protein>
    <submittedName>
        <fullName evidence="2">Uncharacterized protein</fullName>
    </submittedName>
</protein>
<keyword evidence="1" id="KW-1133">Transmembrane helix</keyword>
<dbReference type="Proteomes" id="UP001152798">
    <property type="component" value="Chromosome 4"/>
</dbReference>
<evidence type="ECO:0000313" key="2">
    <source>
        <dbReference type="EMBL" id="CAH1399324.1"/>
    </source>
</evidence>
<gene>
    <name evidence="2" type="ORF">NEZAVI_LOCUS8798</name>
</gene>
<reference evidence="2" key="1">
    <citation type="submission" date="2022-01" db="EMBL/GenBank/DDBJ databases">
        <authorList>
            <person name="King R."/>
        </authorList>
    </citation>
    <scope>NUCLEOTIDE SEQUENCE</scope>
</reference>
<feature type="transmembrane region" description="Helical" evidence="1">
    <location>
        <begin position="6"/>
        <end position="28"/>
    </location>
</feature>
<sequence length="120" mass="14292">MSYFPQYFSLYHIASIIWNILSMTFTVVESDGMIEKSREVKHIIMMTRTSKMNDKFYDEVELLILQVETKIDKIEKRKVMSINKEILGSFTLLFVIYFITLVQLSPQIIHLYQRFLNITV</sequence>
<feature type="transmembrane region" description="Helical" evidence="1">
    <location>
        <begin position="86"/>
        <end position="104"/>
    </location>
</feature>
<keyword evidence="3" id="KW-1185">Reference proteome</keyword>
<accession>A0A9P0MNN5</accession>
<keyword evidence="1" id="KW-0472">Membrane</keyword>
<proteinExistence type="predicted"/>
<organism evidence="2 3">
    <name type="scientific">Nezara viridula</name>
    <name type="common">Southern green stink bug</name>
    <name type="synonym">Cimex viridulus</name>
    <dbReference type="NCBI Taxonomy" id="85310"/>
    <lineage>
        <taxon>Eukaryota</taxon>
        <taxon>Metazoa</taxon>
        <taxon>Ecdysozoa</taxon>
        <taxon>Arthropoda</taxon>
        <taxon>Hexapoda</taxon>
        <taxon>Insecta</taxon>
        <taxon>Pterygota</taxon>
        <taxon>Neoptera</taxon>
        <taxon>Paraneoptera</taxon>
        <taxon>Hemiptera</taxon>
        <taxon>Heteroptera</taxon>
        <taxon>Panheteroptera</taxon>
        <taxon>Pentatomomorpha</taxon>
        <taxon>Pentatomoidea</taxon>
        <taxon>Pentatomidae</taxon>
        <taxon>Pentatominae</taxon>
        <taxon>Nezara</taxon>
    </lineage>
</organism>